<dbReference type="Proteomes" id="UP000229847">
    <property type="component" value="Unassembled WGS sequence"/>
</dbReference>
<evidence type="ECO:0000313" key="2">
    <source>
        <dbReference type="EMBL" id="PIP57364.1"/>
    </source>
</evidence>
<feature type="compositionally biased region" description="Basic and acidic residues" evidence="1">
    <location>
        <begin position="18"/>
        <end position="30"/>
    </location>
</feature>
<reference evidence="2 3" key="1">
    <citation type="submission" date="2017-09" db="EMBL/GenBank/DDBJ databases">
        <title>Depth-based differentiation of microbial function through sediment-hosted aquifers and enrichment of novel symbionts in the deep terrestrial subsurface.</title>
        <authorList>
            <person name="Probst A.J."/>
            <person name="Ladd B."/>
            <person name="Jarett J.K."/>
            <person name="Geller-Mcgrath D.E."/>
            <person name="Sieber C.M."/>
            <person name="Emerson J.B."/>
            <person name="Anantharaman K."/>
            <person name="Thomas B.C."/>
            <person name="Malmstrom R."/>
            <person name="Stieglmeier M."/>
            <person name="Klingl A."/>
            <person name="Woyke T."/>
            <person name="Ryan C.M."/>
            <person name="Banfield J.F."/>
        </authorList>
    </citation>
    <scope>NUCLEOTIDE SEQUENCE [LARGE SCALE GENOMIC DNA]</scope>
    <source>
        <strain evidence="2">CG22_combo_CG10-13_8_21_14_all_39_10</strain>
    </source>
</reference>
<accession>A0A2H0BIB4</accession>
<protein>
    <submittedName>
        <fullName evidence="2">Uncharacterized protein</fullName>
    </submittedName>
</protein>
<dbReference type="EMBL" id="PCSW01000106">
    <property type="protein sequence ID" value="PIP57364.1"/>
    <property type="molecule type" value="Genomic_DNA"/>
</dbReference>
<evidence type="ECO:0000256" key="1">
    <source>
        <dbReference type="SAM" id="MobiDB-lite"/>
    </source>
</evidence>
<gene>
    <name evidence="2" type="ORF">COX03_03555</name>
</gene>
<dbReference type="AlphaFoldDB" id="A0A2H0BIB4"/>
<organism evidence="2 3">
    <name type="scientific">Candidatus Woesebacteria bacterium CG22_combo_CG10-13_8_21_14_all_39_10</name>
    <dbReference type="NCBI Taxonomy" id="1975059"/>
    <lineage>
        <taxon>Bacteria</taxon>
        <taxon>Candidatus Woeseibacteriota</taxon>
    </lineage>
</organism>
<name>A0A2H0BIB4_9BACT</name>
<evidence type="ECO:0000313" key="3">
    <source>
        <dbReference type="Proteomes" id="UP000229847"/>
    </source>
</evidence>
<feature type="region of interest" description="Disordered" evidence="1">
    <location>
        <begin position="83"/>
        <end position="113"/>
    </location>
</feature>
<feature type="compositionally biased region" description="Basic and acidic residues" evidence="1">
    <location>
        <begin position="83"/>
        <end position="106"/>
    </location>
</feature>
<feature type="region of interest" description="Disordered" evidence="1">
    <location>
        <begin position="1"/>
        <end position="58"/>
    </location>
</feature>
<comment type="caution">
    <text evidence="2">The sequence shown here is derived from an EMBL/GenBank/DDBJ whole genome shotgun (WGS) entry which is preliminary data.</text>
</comment>
<sequence length="141" mass="16482">MAKTAKPSPQLLRQIRQLSEEKLPDSKSEELSPQETNQNEPFKESLEQQQMKANDEAWAKKRREEIEAKIKELVEERKQQILKRREEPPKEIQEQKIAEEQKKKSLPEVVSKPKRGLFWGRRIKTAQQQAQPETAGRRSGG</sequence>
<feature type="compositionally biased region" description="Polar residues" evidence="1">
    <location>
        <begin position="31"/>
        <end position="40"/>
    </location>
</feature>
<proteinExistence type="predicted"/>